<gene>
    <name evidence="3" type="ORF">SAMN02745244_00476</name>
</gene>
<dbReference type="InterPro" id="IPR052754">
    <property type="entry name" value="NTPase_KAP_P-loop"/>
</dbReference>
<evidence type="ECO:0000259" key="2">
    <source>
        <dbReference type="Pfam" id="PF07693"/>
    </source>
</evidence>
<dbReference type="RefSeq" id="WP_073185958.1">
    <property type="nucleotide sequence ID" value="NZ_FQZG01000007.1"/>
</dbReference>
<dbReference type="PANTHER" id="PTHR22674">
    <property type="entry name" value="NTPASE, KAP FAMILY P-LOOP DOMAIN-CONTAINING 1"/>
    <property type="match status" value="1"/>
</dbReference>
<feature type="domain" description="KAP NTPase" evidence="2">
    <location>
        <begin position="27"/>
        <end position="383"/>
    </location>
</feature>
<dbReference type="AlphaFoldDB" id="A0A1M6BLP3"/>
<feature type="compositionally biased region" description="Low complexity" evidence="1">
    <location>
        <begin position="442"/>
        <end position="451"/>
    </location>
</feature>
<dbReference type="EMBL" id="FQZG01000007">
    <property type="protein sequence ID" value="SHI49632.1"/>
    <property type="molecule type" value="Genomic_DNA"/>
</dbReference>
<dbReference type="STRING" id="1123357.SAMN02745244_00476"/>
<organism evidence="3 4">
    <name type="scientific">Tessaracoccus bendigoensis DSM 12906</name>
    <dbReference type="NCBI Taxonomy" id="1123357"/>
    <lineage>
        <taxon>Bacteria</taxon>
        <taxon>Bacillati</taxon>
        <taxon>Actinomycetota</taxon>
        <taxon>Actinomycetes</taxon>
        <taxon>Propionibacteriales</taxon>
        <taxon>Propionibacteriaceae</taxon>
        <taxon>Tessaracoccus</taxon>
    </lineage>
</organism>
<keyword evidence="4" id="KW-1185">Reference proteome</keyword>
<dbReference type="Gene3D" id="3.40.50.300">
    <property type="entry name" value="P-loop containing nucleotide triphosphate hydrolases"/>
    <property type="match status" value="1"/>
</dbReference>
<accession>A0A1M6BLP3</accession>
<protein>
    <submittedName>
        <fullName evidence="3">KAP family P-loop domain-containing protein</fullName>
    </submittedName>
</protein>
<name>A0A1M6BLP3_9ACTN</name>
<evidence type="ECO:0000313" key="3">
    <source>
        <dbReference type="EMBL" id="SHI49632.1"/>
    </source>
</evidence>
<dbReference type="SUPFAM" id="SSF52540">
    <property type="entry name" value="P-loop containing nucleoside triphosphate hydrolases"/>
    <property type="match status" value="1"/>
</dbReference>
<dbReference type="OrthoDB" id="88903at2"/>
<feature type="compositionally biased region" description="Low complexity" evidence="1">
    <location>
        <begin position="471"/>
        <end position="485"/>
    </location>
</feature>
<proteinExistence type="predicted"/>
<dbReference type="InterPro" id="IPR027417">
    <property type="entry name" value="P-loop_NTPase"/>
</dbReference>
<reference evidence="3 4" key="1">
    <citation type="submission" date="2016-11" db="EMBL/GenBank/DDBJ databases">
        <authorList>
            <person name="Jaros S."/>
            <person name="Januszkiewicz K."/>
            <person name="Wedrychowicz H."/>
        </authorList>
    </citation>
    <scope>NUCLEOTIDE SEQUENCE [LARGE SCALE GENOMIC DNA]</scope>
    <source>
        <strain evidence="3 4">DSM 12906</strain>
    </source>
</reference>
<dbReference type="PANTHER" id="PTHR22674:SF6">
    <property type="entry name" value="NTPASE KAP FAMILY P-LOOP DOMAIN-CONTAINING PROTEIN 1"/>
    <property type="match status" value="1"/>
</dbReference>
<dbReference type="Proteomes" id="UP000184512">
    <property type="component" value="Unassembled WGS sequence"/>
</dbReference>
<sequence>MSAAEELRGRLWSDEPSKVDFLAARAIAETVSDAVLDDALDPLAIGLSGPWGSGKTTVLELIKADLDSRSDPEAAKILTVRTDPWRYDPAVGAKESLIGEVLDAISAELTERLKNVEESKGQKIKKLIKKLSDRVDWAKAVKLAAKSSLTLQLPGVDDVLNLIRESAPEGTDAKDEPRGLAGFKAEFAELLATDEMAHVRRVAVLVDDLDRCLVDTVVETLEAIRLFLSVDGMAFVIAADEDRVADAIRTRLPEWSMPAERPDDEDALPAEPPSKLYLHKIVQTTVPLPALGAFDTESYVLLLQLQNRVEKRLTDPQLKAVIAECQRLRTTGALDDLKAPDGLDVQRELSFARRLMTILYEKLRGNPRRIKRFLNDLNIRRSIAARRGIELDFDVVAKLMVLEVLLPDQFQSVLSWLRTGELRDRLDALENQANRPKEELAPAEGAPEVAPGTETMIEPATPADESTVAGPSDPVDSEPSSDAMPPVAAVAPAISVVPHFADDMIRWAKLPPELHDLDLSPYLHLAASFRGDLLLSAELPQHLRDLAAQLASTRTVDRRQLTDESLQALTTDDVDQLLRHLGLRARDRVQEQRGAVAGIVRLATVHPAVQPTALDVFRRLPASDLQPGTAIILAGVDIPGMQDVINALAAQLADGKIKMALTTPPPKGGQH</sequence>
<evidence type="ECO:0000256" key="1">
    <source>
        <dbReference type="SAM" id="MobiDB-lite"/>
    </source>
</evidence>
<evidence type="ECO:0000313" key="4">
    <source>
        <dbReference type="Proteomes" id="UP000184512"/>
    </source>
</evidence>
<feature type="region of interest" description="Disordered" evidence="1">
    <location>
        <begin position="433"/>
        <end position="485"/>
    </location>
</feature>
<dbReference type="InterPro" id="IPR011646">
    <property type="entry name" value="KAP_P-loop"/>
</dbReference>
<dbReference type="Pfam" id="PF07693">
    <property type="entry name" value="KAP_NTPase"/>
    <property type="match status" value="1"/>
</dbReference>